<dbReference type="AlphaFoldDB" id="A0A2N7LGQ7"/>
<dbReference type="Pfam" id="PF00583">
    <property type="entry name" value="Acetyltransf_1"/>
    <property type="match status" value="1"/>
</dbReference>
<accession>A0A2N7LGQ7</accession>
<organism evidence="2 3">
    <name type="scientific">Enterovibrio norvegicus</name>
    <dbReference type="NCBI Taxonomy" id="188144"/>
    <lineage>
        <taxon>Bacteria</taxon>
        <taxon>Pseudomonadati</taxon>
        <taxon>Pseudomonadota</taxon>
        <taxon>Gammaproteobacteria</taxon>
        <taxon>Vibrionales</taxon>
        <taxon>Vibrionaceae</taxon>
        <taxon>Enterovibrio</taxon>
    </lineage>
</organism>
<evidence type="ECO:0000313" key="3">
    <source>
        <dbReference type="Proteomes" id="UP000235387"/>
    </source>
</evidence>
<dbReference type="RefSeq" id="WP_102389853.1">
    <property type="nucleotide sequence ID" value="NZ_MDAL01000002.1"/>
</dbReference>
<gene>
    <name evidence="2" type="ORF">BCT23_01480</name>
</gene>
<feature type="domain" description="N-acetyltransferase" evidence="1">
    <location>
        <begin position="22"/>
        <end position="152"/>
    </location>
</feature>
<name>A0A2N7LGQ7_9GAMM</name>
<dbReference type="GO" id="GO:0016747">
    <property type="term" value="F:acyltransferase activity, transferring groups other than amino-acyl groups"/>
    <property type="evidence" value="ECO:0007669"/>
    <property type="project" value="InterPro"/>
</dbReference>
<dbReference type="CDD" id="cd04301">
    <property type="entry name" value="NAT_SF"/>
    <property type="match status" value="1"/>
</dbReference>
<proteinExistence type="predicted"/>
<evidence type="ECO:0000313" key="2">
    <source>
        <dbReference type="EMBL" id="PMN94729.1"/>
    </source>
</evidence>
<dbReference type="Gene3D" id="3.40.630.30">
    <property type="match status" value="1"/>
</dbReference>
<comment type="caution">
    <text evidence="2">The sequence shown here is derived from an EMBL/GenBank/DDBJ whole genome shotgun (WGS) entry which is preliminary data.</text>
</comment>
<dbReference type="EMBL" id="MDAL01000002">
    <property type="protein sequence ID" value="PMN94729.1"/>
    <property type="molecule type" value="Genomic_DNA"/>
</dbReference>
<protein>
    <recommendedName>
        <fullName evidence="1">N-acetyltransferase domain-containing protein</fullName>
    </recommendedName>
</protein>
<dbReference type="Proteomes" id="UP000235387">
    <property type="component" value="Unassembled WGS sequence"/>
</dbReference>
<evidence type="ECO:0000259" key="1">
    <source>
        <dbReference type="PROSITE" id="PS51186"/>
    </source>
</evidence>
<dbReference type="PROSITE" id="PS51186">
    <property type="entry name" value="GNAT"/>
    <property type="match status" value="1"/>
</dbReference>
<dbReference type="InterPro" id="IPR016181">
    <property type="entry name" value="Acyl_CoA_acyltransferase"/>
</dbReference>
<reference evidence="3" key="1">
    <citation type="submission" date="2016-07" db="EMBL/GenBank/DDBJ databases">
        <title>Nontailed viruses are major unrecognized killers of bacteria in the ocean.</title>
        <authorList>
            <person name="Kauffman K."/>
            <person name="Hussain F."/>
            <person name="Yang J."/>
            <person name="Arevalo P."/>
            <person name="Brown J."/>
            <person name="Cutler M."/>
            <person name="Kelly L."/>
            <person name="Polz M.F."/>
        </authorList>
    </citation>
    <scope>NUCLEOTIDE SEQUENCE [LARGE SCALE GENOMIC DNA]</scope>
    <source>
        <strain evidence="3">10N.261.45.A10</strain>
    </source>
</reference>
<dbReference type="InterPro" id="IPR000182">
    <property type="entry name" value="GNAT_dom"/>
</dbReference>
<sequence length="152" mass="16889">MDYLVPLYNTAFISQEYIANEITIRKPIGPEKDTVLSWIEATFSMGWRCEAETAYCHSNGLYIAVKGGRICGFASFDGTAKGYFGPMGVSPEWRGCGVGQSLLCVTLRAMRDAGYGYAVIPTNSHAYYAQYLELFEIPNSEKGIYHDMLPIV</sequence>
<dbReference type="SUPFAM" id="SSF55729">
    <property type="entry name" value="Acyl-CoA N-acyltransferases (Nat)"/>
    <property type="match status" value="1"/>
</dbReference>